<comment type="function">
    <text evidence="1">Has lipid A 3-O-deacylase activity. Hydrolyzes the ester bond at the 3 position of lipid A, a bioactive component of lipopolysaccharide (LPS), thereby releasing the primary fatty acyl moiety.</text>
</comment>
<reference evidence="4 5" key="1">
    <citation type="submission" date="2016-10" db="EMBL/GenBank/DDBJ databases">
        <authorList>
            <person name="de Groot N.N."/>
        </authorList>
    </citation>
    <scope>NUCLEOTIDE SEQUENCE [LARGE SCALE GENOMIC DNA]</scope>
    <source>
        <strain evidence="4 5">HLD2</strain>
    </source>
</reference>
<dbReference type="SUPFAM" id="SSF56925">
    <property type="entry name" value="OMPA-like"/>
    <property type="match status" value="1"/>
</dbReference>
<comment type="subunit">
    <text evidence="1">Homodimer.</text>
</comment>
<dbReference type="GO" id="GO:0050528">
    <property type="term" value="F:acyloxyacyl hydrolase activity"/>
    <property type="evidence" value="ECO:0007669"/>
    <property type="project" value="UniProtKB-EC"/>
</dbReference>
<feature type="site" description="Critical for activity" evidence="2">
    <location>
        <position position="165"/>
    </location>
</feature>
<dbReference type="InterPro" id="IPR011250">
    <property type="entry name" value="OMP/PagP_B-barrel"/>
</dbReference>
<sequence>MRRGQWLLVGAMLFLGTGSAAAVDGWVLDGGKGASGFGPGNEGTATRLGLTWDWPWQWFEDGDWKLSGQWEVTAGTLMEDDDNNARITEVIEGGVVGMFRLARYRQNAGGPYVELGVGPHYLSDKQLDGVRLATHFQFQSIAGLGSRFGRNGRFEIGYRIMHLSNAGIETPNPGLNYHLLHLAYRY</sequence>
<evidence type="ECO:0000313" key="4">
    <source>
        <dbReference type="EMBL" id="SCZ61690.1"/>
    </source>
</evidence>
<gene>
    <name evidence="4" type="ORF">SAMN03097708_02182</name>
</gene>
<feature type="chain" id="PRO_5011723634" description="Lipid A deacylase" evidence="3">
    <location>
        <begin position="23"/>
        <end position="186"/>
    </location>
</feature>
<dbReference type="PIRSF" id="PIRSF029681">
    <property type="entry name" value="PagL"/>
    <property type="match status" value="1"/>
</dbReference>
<evidence type="ECO:0000256" key="2">
    <source>
        <dbReference type="PIRSR" id="PIRSR029681-2"/>
    </source>
</evidence>
<keyword evidence="1" id="KW-0472">Membrane</keyword>
<feature type="signal peptide" evidence="3">
    <location>
        <begin position="1"/>
        <end position="22"/>
    </location>
</feature>
<comment type="catalytic activity">
    <reaction evidence="1">
        <text>a 3-(acyloxy)acyl derivative of bacterial toxin + H2O = a 3-hydroxyacyl derivative of bacterial toxin + a fatty acid + H(+)</text>
        <dbReference type="Rhea" id="RHEA:12032"/>
        <dbReference type="ChEBI" id="CHEBI:15377"/>
        <dbReference type="ChEBI" id="CHEBI:15378"/>
        <dbReference type="ChEBI" id="CHEBI:28868"/>
        <dbReference type="ChEBI" id="CHEBI:136853"/>
        <dbReference type="ChEBI" id="CHEBI:140675"/>
        <dbReference type="EC" id="3.1.1.77"/>
    </reaction>
</comment>
<accession>A0A1G5QJF9</accession>
<dbReference type="RefSeq" id="WP_092996723.1">
    <property type="nucleotide sequence ID" value="NZ_FMWD01000006.1"/>
</dbReference>
<keyword evidence="1" id="KW-0378">Hydrolase</keyword>
<proteinExistence type="inferred from homology"/>
<dbReference type="Gene3D" id="2.40.160.20">
    <property type="match status" value="1"/>
</dbReference>
<dbReference type="InterPro" id="IPR018550">
    <property type="entry name" value="Lipid-A_deacylase-rel"/>
</dbReference>
<dbReference type="STRING" id="415747.SAMN03097708_02182"/>
<keyword evidence="1" id="KW-0998">Cell outer membrane</keyword>
<evidence type="ECO:0000313" key="5">
    <source>
        <dbReference type="Proteomes" id="UP000199648"/>
    </source>
</evidence>
<comment type="subcellular location">
    <subcellularLocation>
        <location evidence="1">Cell outer membrane</location>
        <topology evidence="1">Multi-pass membrane protein</topology>
    </subcellularLocation>
</comment>
<keyword evidence="3" id="KW-0732">Signal</keyword>
<dbReference type="GO" id="GO:0009279">
    <property type="term" value="C:cell outer membrane"/>
    <property type="evidence" value="ECO:0007669"/>
    <property type="project" value="UniProtKB-SubCell"/>
</dbReference>
<comment type="similarity">
    <text evidence="1">Belongs to the PagL family.</text>
</comment>
<name>A0A1G5QJF9_9GAMM</name>
<evidence type="ECO:0000256" key="1">
    <source>
        <dbReference type="PIRNR" id="PIRNR029681"/>
    </source>
</evidence>
<dbReference type="AlphaFoldDB" id="A0A1G5QJF9"/>
<keyword evidence="5" id="KW-1185">Reference proteome</keyword>
<dbReference type="Pfam" id="PF09411">
    <property type="entry name" value="PagL"/>
    <property type="match status" value="1"/>
</dbReference>
<protein>
    <recommendedName>
        <fullName evidence="1">Lipid A deacylase</fullName>
        <ecNumber evidence="1">3.1.1.77</ecNumber>
    </recommendedName>
    <alternativeName>
        <fullName evidence="1">LPS 3-O-deacylase</fullName>
    </alternativeName>
    <alternativeName>
        <fullName evidence="1">Outer membrane enzyme</fullName>
    </alternativeName>
</protein>
<evidence type="ECO:0000256" key="3">
    <source>
        <dbReference type="SAM" id="SignalP"/>
    </source>
</evidence>
<dbReference type="EMBL" id="FMWD01000006">
    <property type="protein sequence ID" value="SCZ61690.1"/>
    <property type="molecule type" value="Genomic_DNA"/>
</dbReference>
<organism evidence="4 5">
    <name type="scientific">Thiohalomonas denitrificans</name>
    <dbReference type="NCBI Taxonomy" id="415747"/>
    <lineage>
        <taxon>Bacteria</taxon>
        <taxon>Pseudomonadati</taxon>
        <taxon>Pseudomonadota</taxon>
        <taxon>Gammaproteobacteria</taxon>
        <taxon>Thiohalomonadales</taxon>
        <taxon>Thiohalomonadaceae</taxon>
        <taxon>Thiohalomonas</taxon>
    </lineage>
</organism>
<dbReference type="OrthoDB" id="9797122at2"/>
<dbReference type="EC" id="3.1.1.77" evidence="1"/>
<dbReference type="Proteomes" id="UP000199648">
    <property type="component" value="Unassembled WGS sequence"/>
</dbReference>